<proteinExistence type="inferred from homology"/>
<name>A0ABX7JNW0_9RHOB</name>
<sequence>MKSTTEFNKITVFGARGHSLMILRGLQEYWRGRVKVRALIDDVDNGHTHPGLGIPVISSDQRLSDYPDLPVLVTPGSGSLRAQVIARLAGEGATLATAICPDQVHVDPEVTYGFGSIVTAHTRLGPAVRIGDGAQVLATMIAHDVEIGAFSNLNVHSSVLGHVIIGREVNIAPYAVIGNGTRERPLRIGDGAVIGVGAVVVRDVPEGARMVGNPAMSVERWKALNRLIDGT</sequence>
<dbReference type="SUPFAM" id="SSF51161">
    <property type="entry name" value="Trimeric LpxA-like enzymes"/>
    <property type="match status" value="1"/>
</dbReference>
<protein>
    <submittedName>
        <fullName evidence="2">Acetyltransferase</fullName>
    </submittedName>
</protein>
<dbReference type="InterPro" id="IPR050179">
    <property type="entry name" value="Trans_hexapeptide_repeat"/>
</dbReference>
<dbReference type="EMBL" id="CP070371">
    <property type="protein sequence ID" value="QRZ14928.1"/>
    <property type="molecule type" value="Genomic_DNA"/>
</dbReference>
<dbReference type="PANTHER" id="PTHR43300">
    <property type="entry name" value="ACETYLTRANSFERASE"/>
    <property type="match status" value="1"/>
</dbReference>
<dbReference type="InterPro" id="IPR011004">
    <property type="entry name" value="Trimer_LpxA-like_sf"/>
</dbReference>
<dbReference type="Proteomes" id="UP000663629">
    <property type="component" value="Chromosome 2"/>
</dbReference>
<comment type="similarity">
    <text evidence="1">Belongs to the transferase hexapeptide repeat family.</text>
</comment>
<reference evidence="2 3" key="1">
    <citation type="submission" date="2021-02" db="EMBL/GenBank/DDBJ databases">
        <title>Paracoccus methylovroum sp.nov., a new methanol and methylamine utilizing methylotrophic denitrifer.</title>
        <authorList>
            <person name="Timsy T."/>
            <person name="Behrendt U."/>
            <person name="Ulrich A."/>
            <person name="Spanner T."/>
            <person name="Foesel B.U."/>
            <person name="Horn M.A."/>
            <person name="Kolb S."/>
        </authorList>
    </citation>
    <scope>NUCLEOTIDE SEQUENCE [LARGE SCALE GENOMIC DNA]</scope>
    <source>
        <strain evidence="2 3">H4-D09</strain>
    </source>
</reference>
<evidence type="ECO:0000256" key="1">
    <source>
        <dbReference type="ARBA" id="ARBA00007274"/>
    </source>
</evidence>
<organism evidence="2 3">
    <name type="scientific">Paracoccus methylovorus</name>
    <dbReference type="NCBI Taxonomy" id="2812658"/>
    <lineage>
        <taxon>Bacteria</taxon>
        <taxon>Pseudomonadati</taxon>
        <taxon>Pseudomonadota</taxon>
        <taxon>Alphaproteobacteria</taxon>
        <taxon>Rhodobacterales</taxon>
        <taxon>Paracoccaceae</taxon>
        <taxon>Paracoccus</taxon>
    </lineage>
</organism>
<gene>
    <name evidence="2" type="ORF">JWJ88_18440</name>
</gene>
<accession>A0ABX7JNW0</accession>
<evidence type="ECO:0000313" key="2">
    <source>
        <dbReference type="EMBL" id="QRZ14928.1"/>
    </source>
</evidence>
<dbReference type="Gene3D" id="2.160.10.10">
    <property type="entry name" value="Hexapeptide repeat proteins"/>
    <property type="match status" value="1"/>
</dbReference>
<dbReference type="PANTHER" id="PTHR43300:SF11">
    <property type="entry name" value="ACETYLTRANSFERASE RV3034C-RELATED"/>
    <property type="match status" value="1"/>
</dbReference>
<dbReference type="RefSeq" id="WP_205295894.1">
    <property type="nucleotide sequence ID" value="NZ_CP070371.1"/>
</dbReference>
<keyword evidence="3" id="KW-1185">Reference proteome</keyword>
<evidence type="ECO:0000313" key="3">
    <source>
        <dbReference type="Proteomes" id="UP000663629"/>
    </source>
</evidence>